<name>A0ABW5N9P4_9FLAO</name>
<comment type="caution">
    <text evidence="1">The sequence shown here is derived from an EMBL/GenBank/DDBJ whole genome shotgun (WGS) entry which is preliminary data.</text>
</comment>
<keyword evidence="2" id="KW-1185">Reference proteome</keyword>
<protein>
    <recommendedName>
        <fullName evidence="3">Outer membrane protein beta-barrel domain-containing protein</fullName>
    </recommendedName>
</protein>
<proteinExistence type="predicted"/>
<dbReference type="Proteomes" id="UP001597459">
    <property type="component" value="Unassembled WGS sequence"/>
</dbReference>
<organism evidence="1 2">
    <name type="scientific">Aquimarina hainanensis</name>
    <dbReference type="NCBI Taxonomy" id="1578017"/>
    <lineage>
        <taxon>Bacteria</taxon>
        <taxon>Pseudomonadati</taxon>
        <taxon>Bacteroidota</taxon>
        <taxon>Flavobacteriia</taxon>
        <taxon>Flavobacteriales</taxon>
        <taxon>Flavobacteriaceae</taxon>
        <taxon>Aquimarina</taxon>
    </lineage>
</organism>
<evidence type="ECO:0000313" key="1">
    <source>
        <dbReference type="EMBL" id="MFD2590919.1"/>
    </source>
</evidence>
<reference evidence="2" key="1">
    <citation type="journal article" date="2019" name="Int. J. Syst. Evol. Microbiol.">
        <title>The Global Catalogue of Microorganisms (GCM) 10K type strain sequencing project: providing services to taxonomists for standard genome sequencing and annotation.</title>
        <authorList>
            <consortium name="The Broad Institute Genomics Platform"/>
            <consortium name="The Broad Institute Genome Sequencing Center for Infectious Disease"/>
            <person name="Wu L."/>
            <person name="Ma J."/>
        </authorList>
    </citation>
    <scope>NUCLEOTIDE SEQUENCE [LARGE SCALE GENOMIC DNA]</scope>
    <source>
        <strain evidence="2">KCTC 42423</strain>
    </source>
</reference>
<gene>
    <name evidence="1" type="ORF">ACFSTE_08765</name>
</gene>
<dbReference type="EMBL" id="JBHULX010000013">
    <property type="protein sequence ID" value="MFD2590919.1"/>
    <property type="molecule type" value="Genomic_DNA"/>
</dbReference>
<sequence>MQWIRIVFMGCMFWCICEGRAQESHSWVFGLGFNVVDNSGTQLSQILNVEDNWNISRLIKVSGEKRFEYDYGVELNMTLNEFTQGKMINSELNTVDINYLAIDVLFKNYTTNYFLDPRHSWYDGFLTGGAGGSFFDSTMNVTLNFGFGINIKINESVRFNFMSLAKFALINNSTGNANHFQHSVSTIIWM</sequence>
<evidence type="ECO:0000313" key="2">
    <source>
        <dbReference type="Proteomes" id="UP001597459"/>
    </source>
</evidence>
<accession>A0ABW5N9P4</accession>
<evidence type="ECO:0008006" key="3">
    <source>
        <dbReference type="Google" id="ProtNLM"/>
    </source>
</evidence>
<dbReference type="RefSeq" id="WP_378258754.1">
    <property type="nucleotide sequence ID" value="NZ_JBHSJV010000001.1"/>
</dbReference>